<keyword evidence="4 5" id="KW-0472">Membrane</keyword>
<feature type="transmembrane region" description="Helical" evidence="5">
    <location>
        <begin position="171"/>
        <end position="191"/>
    </location>
</feature>
<protein>
    <submittedName>
        <fullName evidence="8">Membrane associated serine protease, rhomboid family</fullName>
    </submittedName>
</protein>
<dbReference type="Gene3D" id="1.20.1540.10">
    <property type="entry name" value="Rhomboid-like"/>
    <property type="match status" value="1"/>
</dbReference>
<dbReference type="Proteomes" id="UP000185003">
    <property type="component" value="Unassembled WGS sequence"/>
</dbReference>
<dbReference type="Pfam" id="PF01694">
    <property type="entry name" value="Rhomboid"/>
    <property type="match status" value="1"/>
</dbReference>
<feature type="transmembrane region" description="Helical" evidence="5">
    <location>
        <begin position="147"/>
        <end position="164"/>
    </location>
</feature>
<keyword evidence="8" id="KW-0645">Protease</keyword>
<evidence type="ECO:0000259" key="7">
    <source>
        <dbReference type="Pfam" id="PF20216"/>
    </source>
</evidence>
<keyword evidence="3 5" id="KW-1133">Transmembrane helix</keyword>
<feature type="transmembrane region" description="Helical" evidence="5">
    <location>
        <begin position="197"/>
        <end position="219"/>
    </location>
</feature>
<dbReference type="Pfam" id="PF20216">
    <property type="entry name" value="DUF6576"/>
    <property type="match status" value="1"/>
</dbReference>
<feature type="transmembrane region" description="Helical" evidence="5">
    <location>
        <begin position="21"/>
        <end position="42"/>
    </location>
</feature>
<organism evidence="8 9">
    <name type="scientific">Chitinophaga niabensis</name>
    <dbReference type="NCBI Taxonomy" id="536979"/>
    <lineage>
        <taxon>Bacteria</taxon>
        <taxon>Pseudomonadati</taxon>
        <taxon>Bacteroidota</taxon>
        <taxon>Chitinophagia</taxon>
        <taxon>Chitinophagales</taxon>
        <taxon>Chitinophagaceae</taxon>
        <taxon>Chitinophaga</taxon>
    </lineage>
</organism>
<dbReference type="InterPro" id="IPR046483">
    <property type="entry name" value="DUF6576"/>
</dbReference>
<dbReference type="PANTHER" id="PTHR43066">
    <property type="entry name" value="RHOMBOID-RELATED PROTEIN"/>
    <property type="match status" value="1"/>
</dbReference>
<comment type="subcellular location">
    <subcellularLocation>
        <location evidence="1">Membrane</location>
        <topology evidence="1">Multi-pass membrane protein</topology>
    </subcellularLocation>
</comment>
<dbReference type="AlphaFoldDB" id="A0A1N6JL78"/>
<feature type="domain" description="DUF6576" evidence="7">
    <location>
        <begin position="279"/>
        <end position="310"/>
    </location>
</feature>
<sequence length="314" mass="34983">MQVAEKERMPRLSLGEEKNMVTQLLLLNITVYILLLFIRVIYMMEDYGLPAFDRDIMANTMLPAAPMTLLTKPWTIITAMFAHIQFWDIFSNMVWLFCFGTILQNISGNHRLVVPLYIFGSICGMAFYVLGMNLIPAFRTLAPTSSLMGAGAGVMALAVGATVLEPKGRVFPLLMQGGAPIWLITLIFLALHGTAIVAGGGSLSILLYLLGGAFMGYMFMVQFKKGHNWGSWVNDLFFNIGHMFHPKEKKEALKAEINTTRSGFRATPVPFTKVGNVPEHKINEILDKINEQGIDMLTAEEKETLLRASKEKEA</sequence>
<reference evidence="8 9" key="1">
    <citation type="submission" date="2016-11" db="EMBL/GenBank/DDBJ databases">
        <authorList>
            <person name="Jaros S."/>
            <person name="Januszkiewicz K."/>
            <person name="Wedrychowicz H."/>
        </authorList>
    </citation>
    <scope>NUCLEOTIDE SEQUENCE [LARGE SCALE GENOMIC DNA]</scope>
    <source>
        <strain evidence="8 9">DSM 24787</strain>
    </source>
</reference>
<dbReference type="STRING" id="536979.SAMN04488055_4113"/>
<evidence type="ECO:0000313" key="9">
    <source>
        <dbReference type="Proteomes" id="UP000185003"/>
    </source>
</evidence>
<evidence type="ECO:0000313" key="8">
    <source>
        <dbReference type="EMBL" id="SIO44776.1"/>
    </source>
</evidence>
<evidence type="ECO:0000256" key="1">
    <source>
        <dbReference type="ARBA" id="ARBA00004141"/>
    </source>
</evidence>
<evidence type="ECO:0000256" key="5">
    <source>
        <dbReference type="SAM" id="Phobius"/>
    </source>
</evidence>
<dbReference type="GO" id="GO:0006508">
    <property type="term" value="P:proteolysis"/>
    <property type="evidence" value="ECO:0007669"/>
    <property type="project" value="UniProtKB-KW"/>
</dbReference>
<keyword evidence="9" id="KW-1185">Reference proteome</keyword>
<evidence type="ECO:0000259" key="6">
    <source>
        <dbReference type="Pfam" id="PF01694"/>
    </source>
</evidence>
<feature type="transmembrane region" description="Helical" evidence="5">
    <location>
        <begin position="76"/>
        <end position="100"/>
    </location>
</feature>
<dbReference type="GO" id="GO:0004252">
    <property type="term" value="F:serine-type endopeptidase activity"/>
    <property type="evidence" value="ECO:0007669"/>
    <property type="project" value="InterPro"/>
</dbReference>
<evidence type="ECO:0000256" key="3">
    <source>
        <dbReference type="ARBA" id="ARBA00022989"/>
    </source>
</evidence>
<evidence type="ECO:0000256" key="2">
    <source>
        <dbReference type="ARBA" id="ARBA00022692"/>
    </source>
</evidence>
<dbReference type="SUPFAM" id="SSF144091">
    <property type="entry name" value="Rhomboid-like"/>
    <property type="match status" value="1"/>
</dbReference>
<name>A0A1N6JL78_9BACT</name>
<proteinExistence type="predicted"/>
<feature type="transmembrane region" description="Helical" evidence="5">
    <location>
        <begin position="112"/>
        <end position="135"/>
    </location>
</feature>
<feature type="domain" description="Peptidase S54 rhomboid" evidence="6">
    <location>
        <begin position="72"/>
        <end position="219"/>
    </location>
</feature>
<dbReference type="RefSeq" id="WP_143197534.1">
    <property type="nucleotide sequence ID" value="NZ_FSRA01000002.1"/>
</dbReference>
<gene>
    <name evidence="8" type="ORF">SAMN04488055_4113</name>
</gene>
<dbReference type="InterPro" id="IPR035952">
    <property type="entry name" value="Rhomboid-like_sf"/>
</dbReference>
<dbReference type="InterPro" id="IPR022764">
    <property type="entry name" value="Peptidase_S54_rhomboid_dom"/>
</dbReference>
<accession>A0A1N6JL78</accession>
<dbReference type="GO" id="GO:0016020">
    <property type="term" value="C:membrane"/>
    <property type="evidence" value="ECO:0007669"/>
    <property type="project" value="UniProtKB-SubCell"/>
</dbReference>
<keyword evidence="2 5" id="KW-0812">Transmembrane</keyword>
<dbReference type="OrthoDB" id="680602at2"/>
<evidence type="ECO:0000256" key="4">
    <source>
        <dbReference type="ARBA" id="ARBA00023136"/>
    </source>
</evidence>
<dbReference type="PANTHER" id="PTHR43066:SF11">
    <property type="entry name" value="PEPTIDASE S54 RHOMBOID DOMAIN-CONTAINING PROTEIN"/>
    <property type="match status" value="1"/>
</dbReference>
<dbReference type="EMBL" id="FSRA01000002">
    <property type="protein sequence ID" value="SIO44776.1"/>
    <property type="molecule type" value="Genomic_DNA"/>
</dbReference>
<keyword evidence="8" id="KW-0378">Hydrolase</keyword>